<organism evidence="1">
    <name type="scientific">Flexilinea flocculi</name>
    <dbReference type="NCBI Taxonomy" id="1678840"/>
    <lineage>
        <taxon>Bacteria</taxon>
        <taxon>Bacillati</taxon>
        <taxon>Chloroflexota</taxon>
        <taxon>Anaerolineae</taxon>
        <taxon>Anaerolineales</taxon>
        <taxon>Anaerolineaceae</taxon>
        <taxon>Flexilinea</taxon>
    </lineage>
</organism>
<reference evidence="1" key="1">
    <citation type="journal article" date="2015" name="Genome Announc.">
        <title>Draft Genome Sequence of Anaerolineae Strain TC1, a Novel Isolate from a Methanogenic Wastewater Treatment System.</title>
        <authorList>
            <person name="Matsuura N."/>
            <person name="Tourlousse D.M."/>
            <person name="Sun L."/>
            <person name="Toyonaga M."/>
            <person name="Kuroda K."/>
            <person name="Ohashi A."/>
            <person name="Cruz R."/>
            <person name="Yamaguchi T."/>
            <person name="Sekiguchi Y."/>
        </authorList>
    </citation>
    <scope>NUCLEOTIDE SEQUENCE [LARGE SCALE GENOMIC DNA]</scope>
    <source>
        <strain evidence="1">TC1</strain>
    </source>
</reference>
<dbReference type="Gene3D" id="3.30.420.40">
    <property type="match status" value="2"/>
</dbReference>
<keyword evidence="1" id="KW-0418">Kinase</keyword>
<keyword evidence="1" id="KW-0808">Transferase</keyword>
<dbReference type="SUPFAM" id="SSF53067">
    <property type="entry name" value="Actin-like ATPase domain"/>
    <property type="match status" value="1"/>
</dbReference>
<keyword evidence="2" id="KW-1185">Reference proteome</keyword>
<dbReference type="EMBL" id="DF968181">
    <property type="protein sequence ID" value="GAP41251.1"/>
    <property type="molecule type" value="Genomic_DNA"/>
</dbReference>
<dbReference type="AlphaFoldDB" id="A0A0S7BXN6"/>
<proteinExistence type="predicted"/>
<dbReference type="PATRIC" id="fig|1678840.3.peg.2680"/>
<dbReference type="STRING" id="1678840.ATC1_131235"/>
<accession>A0A0S7BXN6</accession>
<protein>
    <submittedName>
        <fullName evidence="1">Sugar (Pentulose/hexulose) kinase</fullName>
    </submittedName>
</protein>
<gene>
    <name evidence="1" type="ORF">ATC1_131235</name>
</gene>
<name>A0A0S7BXN6_9CHLR</name>
<evidence type="ECO:0000313" key="2">
    <source>
        <dbReference type="Proteomes" id="UP000053370"/>
    </source>
</evidence>
<dbReference type="Proteomes" id="UP000053370">
    <property type="component" value="Unassembled WGS sequence"/>
</dbReference>
<dbReference type="GO" id="GO:0016301">
    <property type="term" value="F:kinase activity"/>
    <property type="evidence" value="ECO:0007669"/>
    <property type="project" value="UniProtKB-KW"/>
</dbReference>
<evidence type="ECO:0000313" key="1">
    <source>
        <dbReference type="EMBL" id="GAP41251.1"/>
    </source>
</evidence>
<dbReference type="RefSeq" id="WP_062282094.1">
    <property type="nucleotide sequence ID" value="NZ_DF968181.1"/>
</dbReference>
<dbReference type="OrthoDB" id="1948591at2"/>
<sequence length="463" mass="51191">MKKDVFGIQVEYQYQPKLDPDFLPFAPFIESYLKTAKLPFAIGLERENQQIQVFETFIHGTEAYRSADHLYVERIVKFFLWARGGFRLYVCGSREIREYIAKVYSSTGLRSFDANFMSKVYDRPFEVVYCDYEQRPKTNQNSVSIGRNLDGCRIGFDAGGSDRKVSAVIDGEPVFSEETVWNPKITSDPSYHYEGILDSFRKAAAHMPRVDAIGVSSAGIYVDNQTKVASLFLKVSDDDFQKTIKNIYINAAKAIGPDIPIVVANDGDVTALAGAMSLQKNGVLGIAMGTSEAGGYVDPAGKITGWLNEFAFTPVDLSPKATMDEWSGDIGCGVKYFSQDGVIKLCHAAGINLPENATPAEKLKVVQALMEHKDPKAAEIFETIGVWLGYTMKLYRIFYDADEVLLLGRVVSGEGGNIILNKTKEVLSTEYPTLKLNISLPSEKSRRIGQSVAAASLPIIKKP</sequence>
<dbReference type="InterPro" id="IPR043129">
    <property type="entry name" value="ATPase_NBD"/>
</dbReference>